<accession>A0A8R1Z3U4</accession>
<dbReference type="EnsemblMetazoa" id="PPA42946.1">
    <property type="protein sequence ID" value="PPA42946.1"/>
    <property type="gene ID" value="WBGene00281315"/>
</dbReference>
<reference evidence="1" key="2">
    <citation type="submission" date="2022-06" db="UniProtKB">
        <authorList>
            <consortium name="EnsemblMetazoa"/>
        </authorList>
    </citation>
    <scope>IDENTIFICATION</scope>
    <source>
        <strain evidence="1">PS312</strain>
    </source>
</reference>
<sequence>MPKELGLRRRDTDKKVPESPKDVKIQRDSNCLVPISIFGESYKDAARCHFRTGNAIGFICILMCPLFLIVDVESCWLSWSFFGIGLYSLLFTLSGTYAVHNERYNFLILISSYYALNIMIFSMCSLFFIFYTKPCYREIECRTWIVSSLFVFTLFAIAYNIHAYYVISRAYREMRDRPVGENQTNNRIGDSSRNMKNE</sequence>
<evidence type="ECO:0000313" key="2">
    <source>
        <dbReference type="Proteomes" id="UP000005239"/>
    </source>
</evidence>
<dbReference type="AlphaFoldDB" id="A0A2A6CUT9"/>
<proteinExistence type="predicted"/>
<reference evidence="2" key="1">
    <citation type="journal article" date="2008" name="Nat. Genet.">
        <title>The Pristionchus pacificus genome provides a unique perspective on nematode lifestyle and parasitism.</title>
        <authorList>
            <person name="Dieterich C."/>
            <person name="Clifton S.W."/>
            <person name="Schuster L.N."/>
            <person name="Chinwalla A."/>
            <person name="Delehaunty K."/>
            <person name="Dinkelacker I."/>
            <person name="Fulton L."/>
            <person name="Fulton R."/>
            <person name="Godfrey J."/>
            <person name="Minx P."/>
            <person name="Mitreva M."/>
            <person name="Roeseler W."/>
            <person name="Tian H."/>
            <person name="Witte H."/>
            <person name="Yang S.P."/>
            <person name="Wilson R.K."/>
            <person name="Sommer R.J."/>
        </authorList>
    </citation>
    <scope>NUCLEOTIDE SEQUENCE [LARGE SCALE GENOMIC DNA]</scope>
    <source>
        <strain evidence="2">PS312</strain>
    </source>
</reference>
<keyword evidence="2" id="KW-1185">Reference proteome</keyword>
<name>A0A2A6CUT9_PRIPA</name>
<protein>
    <submittedName>
        <fullName evidence="1">Uncharacterized protein</fullName>
    </submittedName>
</protein>
<gene>
    <name evidence="1" type="primary">WBGene00281315</name>
</gene>
<evidence type="ECO:0000313" key="1">
    <source>
        <dbReference type="EnsemblMetazoa" id="PPA42946.1"/>
    </source>
</evidence>
<organism evidence="1 2">
    <name type="scientific">Pristionchus pacificus</name>
    <name type="common">Parasitic nematode worm</name>
    <dbReference type="NCBI Taxonomy" id="54126"/>
    <lineage>
        <taxon>Eukaryota</taxon>
        <taxon>Metazoa</taxon>
        <taxon>Ecdysozoa</taxon>
        <taxon>Nematoda</taxon>
        <taxon>Chromadorea</taxon>
        <taxon>Rhabditida</taxon>
        <taxon>Rhabditina</taxon>
        <taxon>Diplogasteromorpha</taxon>
        <taxon>Diplogasteroidea</taxon>
        <taxon>Neodiplogasteridae</taxon>
        <taxon>Pristionchus</taxon>
    </lineage>
</organism>
<dbReference type="Proteomes" id="UP000005239">
    <property type="component" value="Unassembled WGS sequence"/>
</dbReference>
<accession>A0A2A6CUT9</accession>